<protein>
    <submittedName>
        <fullName evidence="1">Uncharacterized protein</fullName>
    </submittedName>
</protein>
<sequence length="86" mass="9434">MRDNICPKCSSGAVMAGVEVRDRGPNGPQPLRVRVEEPLPAKVPFFYVQGEALGTIRAWICASCGFTELYTDNLNALYEAYRKGAP</sequence>
<evidence type="ECO:0000313" key="2">
    <source>
        <dbReference type="Proteomes" id="UP000313066"/>
    </source>
</evidence>
<organism evidence="1 2">
    <name type="scientific">Microbispora catharanthi</name>
    <dbReference type="NCBI Taxonomy" id="1712871"/>
    <lineage>
        <taxon>Bacteria</taxon>
        <taxon>Bacillati</taxon>
        <taxon>Actinomycetota</taxon>
        <taxon>Actinomycetes</taxon>
        <taxon>Streptosporangiales</taxon>
        <taxon>Streptosporangiaceae</taxon>
        <taxon>Microbispora</taxon>
    </lineage>
</organism>
<reference evidence="1 2" key="1">
    <citation type="submission" date="2019-10" db="EMBL/GenBank/DDBJ databases">
        <title>Nonomuraea sp. nov., isolated from Phyllanthus amarus.</title>
        <authorList>
            <person name="Klykleung N."/>
            <person name="Tanasupawat S."/>
        </authorList>
    </citation>
    <scope>NUCLEOTIDE SEQUENCE [LARGE SCALE GENOMIC DNA]</scope>
    <source>
        <strain evidence="1 2">CR1-09</strain>
    </source>
</reference>
<gene>
    <name evidence="1" type="ORF">FH610_031525</name>
</gene>
<keyword evidence="2" id="KW-1185">Reference proteome</keyword>
<comment type="caution">
    <text evidence="1">The sequence shown here is derived from an EMBL/GenBank/DDBJ whole genome shotgun (WGS) entry which is preliminary data.</text>
</comment>
<dbReference type="Proteomes" id="UP000313066">
    <property type="component" value="Unassembled WGS sequence"/>
</dbReference>
<dbReference type="RefSeq" id="WP_139578848.1">
    <property type="nucleotide sequence ID" value="NZ_VDMA02000020.1"/>
</dbReference>
<name>A0A5N6BK15_9ACTN</name>
<proteinExistence type="predicted"/>
<evidence type="ECO:0000313" key="1">
    <source>
        <dbReference type="EMBL" id="KAB8180802.1"/>
    </source>
</evidence>
<dbReference type="EMBL" id="VDMA02000020">
    <property type="protein sequence ID" value="KAB8180802.1"/>
    <property type="molecule type" value="Genomic_DNA"/>
</dbReference>
<accession>A0A5N6BK15</accession>
<dbReference type="AlphaFoldDB" id="A0A5N6BK15"/>